<accession>A0A5N3X0U1</accession>
<dbReference type="GO" id="GO:0016020">
    <property type="term" value="C:membrane"/>
    <property type="evidence" value="ECO:0007669"/>
    <property type="project" value="UniProtKB-SubCell"/>
</dbReference>
<evidence type="ECO:0000256" key="2">
    <source>
        <dbReference type="ARBA" id="ARBA00006208"/>
    </source>
</evidence>
<evidence type="ECO:0000256" key="3">
    <source>
        <dbReference type="ARBA" id="ARBA00022692"/>
    </source>
</evidence>
<dbReference type="AlphaFoldDB" id="A0A5N3X0U1"/>
<sequence length="74" mass="7878">MVGPGLFSAAWVSSQFLDAYGKELFDKSNKYHFLHSLALLAVTLCRKPGGDPSFQNLAPGGGSLLLLGWLALAL</sequence>
<evidence type="ECO:0000256" key="1">
    <source>
        <dbReference type="ARBA" id="ARBA00004141"/>
    </source>
</evidence>
<name>A0A5N3X0U1_MUNMU</name>
<evidence type="ECO:0000256" key="4">
    <source>
        <dbReference type="ARBA" id="ARBA00022989"/>
    </source>
</evidence>
<dbReference type="EMBL" id="VCEA01000001">
    <property type="protein sequence ID" value="KAB0366758.1"/>
    <property type="molecule type" value="Genomic_DNA"/>
</dbReference>
<reference evidence="6 7" key="1">
    <citation type="submission" date="2019-06" db="EMBL/GenBank/DDBJ databases">
        <title>Discovery of a novel chromosome fission-fusion reversal in muntjac.</title>
        <authorList>
            <person name="Mudd A.B."/>
            <person name="Bredeson J.V."/>
            <person name="Baum R."/>
            <person name="Hockemeyer D."/>
            <person name="Rokhsar D.S."/>
        </authorList>
    </citation>
    <scope>NUCLEOTIDE SEQUENCE [LARGE SCALE GENOMIC DNA]</scope>
    <source>
        <strain evidence="6">UTSW_UCB_Mm</strain>
        <tissue evidence="6">Fibroblast cell line</tissue>
    </source>
</reference>
<gene>
    <name evidence="6" type="ORF">FD754_010914</name>
</gene>
<keyword evidence="7" id="KW-1185">Reference proteome</keyword>
<comment type="caution">
    <text evidence="6">The sequence shown here is derived from an EMBL/GenBank/DDBJ whole genome shotgun (WGS) entry which is preliminary data.</text>
</comment>
<proteinExistence type="inferred from homology"/>
<evidence type="ECO:0000256" key="5">
    <source>
        <dbReference type="ARBA" id="ARBA00023136"/>
    </source>
</evidence>
<dbReference type="Pfam" id="PF04241">
    <property type="entry name" value="DUF423"/>
    <property type="match status" value="1"/>
</dbReference>
<evidence type="ECO:0000313" key="7">
    <source>
        <dbReference type="Proteomes" id="UP000326458"/>
    </source>
</evidence>
<dbReference type="PANTHER" id="PTHR43461">
    <property type="entry name" value="TRANSMEMBRANE PROTEIN 256"/>
    <property type="match status" value="1"/>
</dbReference>
<dbReference type="InterPro" id="IPR006696">
    <property type="entry name" value="DUF423"/>
</dbReference>
<keyword evidence="4" id="KW-1133">Transmembrane helix</keyword>
<comment type="subcellular location">
    <subcellularLocation>
        <location evidence="1">Membrane</location>
        <topology evidence="1">Multi-pass membrane protein</topology>
    </subcellularLocation>
</comment>
<comment type="similarity">
    <text evidence="2">Belongs to the TMEM256 family.</text>
</comment>
<keyword evidence="5" id="KW-0472">Membrane</keyword>
<evidence type="ECO:0000313" key="6">
    <source>
        <dbReference type="EMBL" id="KAB0366758.1"/>
    </source>
</evidence>
<keyword evidence="3" id="KW-0812">Transmembrane</keyword>
<dbReference type="PANTHER" id="PTHR43461:SF1">
    <property type="entry name" value="TRANSMEMBRANE PROTEIN 256"/>
    <property type="match status" value="1"/>
</dbReference>
<protein>
    <recommendedName>
        <fullName evidence="8">Transmembrane protein 256</fullName>
    </recommendedName>
</protein>
<dbReference type="Proteomes" id="UP000326458">
    <property type="component" value="Unassembled WGS sequence"/>
</dbReference>
<organism evidence="6 7">
    <name type="scientific">Muntiacus muntjak</name>
    <name type="common">Barking deer</name>
    <name type="synonym">Indian muntjac</name>
    <dbReference type="NCBI Taxonomy" id="9888"/>
    <lineage>
        <taxon>Eukaryota</taxon>
        <taxon>Metazoa</taxon>
        <taxon>Chordata</taxon>
        <taxon>Craniata</taxon>
        <taxon>Vertebrata</taxon>
        <taxon>Euteleostomi</taxon>
        <taxon>Mammalia</taxon>
        <taxon>Eutheria</taxon>
        <taxon>Laurasiatheria</taxon>
        <taxon>Artiodactyla</taxon>
        <taxon>Ruminantia</taxon>
        <taxon>Pecora</taxon>
        <taxon>Cervidae</taxon>
        <taxon>Muntiacinae</taxon>
        <taxon>Muntiacus</taxon>
    </lineage>
</organism>
<evidence type="ECO:0008006" key="8">
    <source>
        <dbReference type="Google" id="ProtNLM"/>
    </source>
</evidence>